<dbReference type="GO" id="GO:0046872">
    <property type="term" value="F:metal ion binding"/>
    <property type="evidence" value="ECO:0007669"/>
    <property type="project" value="UniProtKB-KW"/>
</dbReference>
<protein>
    <submittedName>
        <fullName evidence="6">Phosphodiesterase</fullName>
    </submittedName>
</protein>
<organism evidence="6 7">
    <name type="scientific">Maricaulis virginensis</name>
    <dbReference type="NCBI Taxonomy" id="144022"/>
    <lineage>
        <taxon>Bacteria</taxon>
        <taxon>Pseudomonadati</taxon>
        <taxon>Pseudomonadota</taxon>
        <taxon>Alphaproteobacteria</taxon>
        <taxon>Maricaulales</taxon>
        <taxon>Maricaulaceae</taxon>
        <taxon>Maricaulis</taxon>
    </lineage>
</organism>
<dbReference type="Proteomes" id="UP001143486">
    <property type="component" value="Unassembled WGS sequence"/>
</dbReference>
<accession>A0A9W6MLZ7</accession>
<dbReference type="AlphaFoldDB" id="A0A9W6MLZ7"/>
<keyword evidence="2" id="KW-0378">Hydrolase</keyword>
<dbReference type="PANTHER" id="PTHR42988">
    <property type="entry name" value="PHOSPHOHYDROLASE"/>
    <property type="match status" value="1"/>
</dbReference>
<name>A0A9W6MLZ7_9PROT</name>
<sequence>MTKLFQIADLHFGAEDRDLVDAFVDLCNASRPDAVIAAGDFTQSGRKSEFDAAARFLGRLDPPVVGIPGNHDVPSRALHRRFTTPWRRYERSVGRHMASSLEDGALHIEGLRTARRAQWQPDWSLGRIGRPSLGRALDLLAERDADLRVLTCHHPILAPGGNRGRARTARAGTSVTTIAEHCDLVLTGHLHETFALPAEGPSHTCWFVGAGTTFSRRTRGEPAGFNVLDISADTIRVTHHIADEDRPAFIVRDSRVLPRREGQY</sequence>
<keyword evidence="1" id="KW-0479">Metal-binding</keyword>
<evidence type="ECO:0000256" key="4">
    <source>
        <dbReference type="ARBA" id="ARBA00025742"/>
    </source>
</evidence>
<reference evidence="6" key="2">
    <citation type="submission" date="2023-01" db="EMBL/GenBank/DDBJ databases">
        <authorList>
            <person name="Sun Q."/>
            <person name="Evtushenko L."/>
        </authorList>
    </citation>
    <scope>NUCLEOTIDE SEQUENCE</scope>
    <source>
        <strain evidence="6">VKM B-1513</strain>
    </source>
</reference>
<dbReference type="SUPFAM" id="SSF56300">
    <property type="entry name" value="Metallo-dependent phosphatases"/>
    <property type="match status" value="1"/>
</dbReference>
<evidence type="ECO:0000256" key="3">
    <source>
        <dbReference type="ARBA" id="ARBA00023004"/>
    </source>
</evidence>
<reference evidence="6" key="1">
    <citation type="journal article" date="2014" name="Int. J. Syst. Evol. Microbiol.">
        <title>Complete genome sequence of Corynebacterium casei LMG S-19264T (=DSM 44701T), isolated from a smear-ripened cheese.</title>
        <authorList>
            <consortium name="US DOE Joint Genome Institute (JGI-PGF)"/>
            <person name="Walter F."/>
            <person name="Albersmeier A."/>
            <person name="Kalinowski J."/>
            <person name="Ruckert C."/>
        </authorList>
    </citation>
    <scope>NUCLEOTIDE SEQUENCE</scope>
    <source>
        <strain evidence="6">VKM B-1513</strain>
    </source>
</reference>
<dbReference type="EMBL" id="BSFE01000001">
    <property type="protein sequence ID" value="GLK51040.1"/>
    <property type="molecule type" value="Genomic_DNA"/>
</dbReference>
<dbReference type="PANTHER" id="PTHR42988:SF2">
    <property type="entry name" value="CYCLIC NUCLEOTIDE PHOSPHODIESTERASE CBUA0032-RELATED"/>
    <property type="match status" value="1"/>
</dbReference>
<comment type="caution">
    <text evidence="6">The sequence shown here is derived from an EMBL/GenBank/DDBJ whole genome shotgun (WGS) entry which is preliminary data.</text>
</comment>
<feature type="domain" description="Calcineurin-like phosphoesterase" evidence="5">
    <location>
        <begin position="3"/>
        <end position="192"/>
    </location>
</feature>
<dbReference type="GO" id="GO:0016787">
    <property type="term" value="F:hydrolase activity"/>
    <property type="evidence" value="ECO:0007669"/>
    <property type="project" value="UniProtKB-KW"/>
</dbReference>
<dbReference type="InterPro" id="IPR029052">
    <property type="entry name" value="Metallo-depent_PP-like"/>
</dbReference>
<dbReference type="Pfam" id="PF00149">
    <property type="entry name" value="Metallophos"/>
    <property type="match status" value="1"/>
</dbReference>
<evidence type="ECO:0000313" key="7">
    <source>
        <dbReference type="Proteomes" id="UP001143486"/>
    </source>
</evidence>
<dbReference type="RefSeq" id="WP_271185433.1">
    <property type="nucleotide sequence ID" value="NZ_BSFE01000001.1"/>
</dbReference>
<comment type="similarity">
    <text evidence="4">Belongs to the cyclic nucleotide phosphodiesterase class-III family.</text>
</comment>
<evidence type="ECO:0000256" key="2">
    <source>
        <dbReference type="ARBA" id="ARBA00022801"/>
    </source>
</evidence>
<dbReference type="InterPro" id="IPR050884">
    <property type="entry name" value="CNP_phosphodiesterase-III"/>
</dbReference>
<keyword evidence="7" id="KW-1185">Reference proteome</keyword>
<dbReference type="InterPro" id="IPR004843">
    <property type="entry name" value="Calcineurin-like_PHP"/>
</dbReference>
<evidence type="ECO:0000259" key="5">
    <source>
        <dbReference type="Pfam" id="PF00149"/>
    </source>
</evidence>
<keyword evidence="3" id="KW-0408">Iron</keyword>
<dbReference type="Gene3D" id="3.60.21.10">
    <property type="match status" value="1"/>
</dbReference>
<gene>
    <name evidence="6" type="ORF">GCM10017621_05480</name>
</gene>
<proteinExistence type="inferred from homology"/>
<evidence type="ECO:0000256" key="1">
    <source>
        <dbReference type="ARBA" id="ARBA00022723"/>
    </source>
</evidence>
<evidence type="ECO:0000313" key="6">
    <source>
        <dbReference type="EMBL" id="GLK51040.1"/>
    </source>
</evidence>